<dbReference type="SUPFAM" id="SSF51735">
    <property type="entry name" value="NAD(P)-binding Rossmann-fold domains"/>
    <property type="match status" value="1"/>
</dbReference>
<evidence type="ECO:0008006" key="2">
    <source>
        <dbReference type="Google" id="ProtNLM"/>
    </source>
</evidence>
<gene>
    <name evidence="1" type="ORF">METZ01_LOCUS46730</name>
</gene>
<organism evidence="1">
    <name type="scientific">marine metagenome</name>
    <dbReference type="NCBI Taxonomy" id="408172"/>
    <lineage>
        <taxon>unclassified sequences</taxon>
        <taxon>metagenomes</taxon>
        <taxon>ecological metagenomes</taxon>
    </lineage>
</organism>
<dbReference type="EMBL" id="UINC01002184">
    <property type="protein sequence ID" value="SUZ93876.1"/>
    <property type="molecule type" value="Genomic_DNA"/>
</dbReference>
<sequence>MTKYSYEPATKPMLYFIGVTTSKSSIMNLFPKWAEHLKLGDCEIKGFDLKLHDEPAIYRECVEFIKNDPLSKGALVTNHKIDLLTACLDQFDFLNEHAELMGEISCISKQGEKLFGHAKDPISSGLALNQLLPENYWKKTGGEVMCIGAGGATIAILYNLIKHKQNGNHPSRIVVTDISQPRLESIKQIHSQIDTNIPIEFQLCPEPEGNDALAMNLKPHSLIINATGLGKDKPGSPFTWGVQFPQFSIVWELNYRGELIFLDQAEAQKKEKNLIIHDGWVYFIHGWIQVIAEVFHLDIPTRGPSFEKLSDLARSIRK</sequence>
<reference evidence="1" key="1">
    <citation type="submission" date="2018-05" db="EMBL/GenBank/DDBJ databases">
        <authorList>
            <person name="Lanie J.A."/>
            <person name="Ng W.-L."/>
            <person name="Kazmierczak K.M."/>
            <person name="Andrzejewski T.M."/>
            <person name="Davidsen T.M."/>
            <person name="Wayne K.J."/>
            <person name="Tettelin H."/>
            <person name="Glass J.I."/>
            <person name="Rusch D."/>
            <person name="Podicherti R."/>
            <person name="Tsui H.-C.T."/>
            <person name="Winkler M.E."/>
        </authorList>
    </citation>
    <scope>NUCLEOTIDE SEQUENCE</scope>
</reference>
<dbReference type="Gene3D" id="3.40.50.720">
    <property type="entry name" value="NAD(P)-binding Rossmann-like Domain"/>
    <property type="match status" value="1"/>
</dbReference>
<dbReference type="AlphaFoldDB" id="A0A381RPQ9"/>
<proteinExistence type="predicted"/>
<accession>A0A381RPQ9</accession>
<dbReference type="InterPro" id="IPR036291">
    <property type="entry name" value="NAD(P)-bd_dom_sf"/>
</dbReference>
<name>A0A381RPQ9_9ZZZZ</name>
<protein>
    <recommendedName>
        <fullName evidence="2">Shikimate dehydrogenase substrate binding N-terminal domain-containing protein</fullName>
    </recommendedName>
</protein>
<evidence type="ECO:0000313" key="1">
    <source>
        <dbReference type="EMBL" id="SUZ93876.1"/>
    </source>
</evidence>